<keyword evidence="2" id="KW-1185">Reference proteome</keyword>
<dbReference type="OrthoDB" id="3779334at2"/>
<dbReference type="AlphaFoldDB" id="A0A101NUZ2"/>
<dbReference type="InterPro" id="IPR019587">
    <property type="entry name" value="Polyketide_cyclase/dehydratase"/>
</dbReference>
<proteinExistence type="predicted"/>
<comment type="caution">
    <text evidence="1">The sequence shown here is derived from an EMBL/GenBank/DDBJ whole genome shotgun (WGS) entry which is preliminary data.</text>
</comment>
<organism evidence="1 2">
    <name type="scientific">Streptomyces yokosukanensis</name>
    <dbReference type="NCBI Taxonomy" id="67386"/>
    <lineage>
        <taxon>Bacteria</taxon>
        <taxon>Bacillati</taxon>
        <taxon>Actinomycetota</taxon>
        <taxon>Actinomycetes</taxon>
        <taxon>Kitasatosporales</taxon>
        <taxon>Streptomycetaceae</taxon>
        <taxon>Streptomyces</taxon>
    </lineage>
</organism>
<dbReference type="Gene3D" id="3.30.530.20">
    <property type="match status" value="1"/>
</dbReference>
<dbReference type="STRING" id="67386.AQI95_38335"/>
<evidence type="ECO:0000313" key="1">
    <source>
        <dbReference type="EMBL" id="KUM99587.1"/>
    </source>
</evidence>
<dbReference type="RefSeq" id="WP_067135129.1">
    <property type="nucleotide sequence ID" value="NZ_KQ948228.1"/>
</dbReference>
<accession>A0A101NUZ2</accession>
<protein>
    <submittedName>
        <fullName evidence="1">Cyclase</fullName>
    </submittedName>
</protein>
<gene>
    <name evidence="1" type="ORF">AQI95_38335</name>
</gene>
<evidence type="ECO:0000313" key="2">
    <source>
        <dbReference type="Proteomes" id="UP000053127"/>
    </source>
</evidence>
<dbReference type="Pfam" id="PF10604">
    <property type="entry name" value="Polyketide_cyc2"/>
    <property type="match status" value="1"/>
</dbReference>
<dbReference type="SUPFAM" id="SSF55961">
    <property type="entry name" value="Bet v1-like"/>
    <property type="match status" value="1"/>
</dbReference>
<dbReference type="Proteomes" id="UP000053127">
    <property type="component" value="Unassembled WGS sequence"/>
</dbReference>
<reference evidence="1 2" key="1">
    <citation type="submission" date="2015-10" db="EMBL/GenBank/DDBJ databases">
        <title>Draft genome sequence of Streptomyces yokosukanensis DSM 40224, type strain for the species Streptomyces yokosukanensis.</title>
        <authorList>
            <person name="Ruckert C."/>
            <person name="Winkler A."/>
            <person name="Kalinowski J."/>
            <person name="Kampfer P."/>
            <person name="Glaeser S."/>
        </authorList>
    </citation>
    <scope>NUCLEOTIDE SEQUENCE [LARGE SCALE GENOMIC DNA]</scope>
    <source>
        <strain evidence="1 2">DSM 40224</strain>
    </source>
</reference>
<name>A0A101NUZ2_9ACTN</name>
<sequence length="168" mass="18420">MEWTGARYADKPTVEVGTWIDAPPERVWALVSDVTLMPGMSGELRSVAWLDGADGPAVGARFVGHSGHEALGAWSTTSHVIECEPGRVFAWAVQDPANPSAIWRFRLRPENGGTALSEWMQLGPGRSGLSAAIDRMPDKEQKIVFVRLREFERNIASTLGHIKKRAEA</sequence>
<dbReference type="EMBL" id="LMWN01000062">
    <property type="protein sequence ID" value="KUM99587.1"/>
    <property type="molecule type" value="Genomic_DNA"/>
</dbReference>
<dbReference type="CDD" id="cd07812">
    <property type="entry name" value="SRPBCC"/>
    <property type="match status" value="1"/>
</dbReference>
<dbReference type="InterPro" id="IPR023393">
    <property type="entry name" value="START-like_dom_sf"/>
</dbReference>